<proteinExistence type="inferred from homology"/>
<organism evidence="7">
    <name type="scientific">Xenopsylla cheopis</name>
    <name type="common">Oriental rat flea</name>
    <name type="synonym">Pulex cheopis</name>
    <dbReference type="NCBI Taxonomy" id="163159"/>
    <lineage>
        <taxon>Eukaryota</taxon>
        <taxon>Metazoa</taxon>
        <taxon>Ecdysozoa</taxon>
        <taxon>Arthropoda</taxon>
        <taxon>Hexapoda</taxon>
        <taxon>Insecta</taxon>
        <taxon>Pterygota</taxon>
        <taxon>Neoptera</taxon>
        <taxon>Endopterygota</taxon>
        <taxon>Siphonaptera</taxon>
        <taxon>Pulicidae</taxon>
        <taxon>Xenopsyllinae</taxon>
        <taxon>Xenopsylla</taxon>
    </lineage>
</organism>
<dbReference type="GO" id="GO:0045277">
    <property type="term" value="C:respiratory chain complex IV"/>
    <property type="evidence" value="ECO:0007669"/>
    <property type="project" value="InterPro"/>
</dbReference>
<reference evidence="7" key="1">
    <citation type="submission" date="2020-03" db="EMBL/GenBank/DDBJ databases">
        <title>Transcriptomic Profiling of the Digestive Tract of the Rat Flea, Xenopsylla cheopis, Following Blood Feeding and Infection with Yersinia pestis.</title>
        <authorList>
            <person name="Bland D.M."/>
            <person name="Martens C.A."/>
            <person name="Virtaneva K."/>
            <person name="Kanakabandi K."/>
            <person name="Long D."/>
            <person name="Rosenke R."/>
            <person name="Saturday G.A."/>
            <person name="Hoyt F.H."/>
            <person name="Bruno D.P."/>
            <person name="Ribeiro J.M.C."/>
            <person name="Hinnebusch J."/>
        </authorList>
    </citation>
    <scope>NUCLEOTIDE SEQUENCE</scope>
</reference>
<dbReference type="GO" id="GO:0097250">
    <property type="term" value="P:mitochondrial respirasome assembly"/>
    <property type="evidence" value="ECO:0007669"/>
    <property type="project" value="TreeGrafter"/>
</dbReference>
<evidence type="ECO:0000256" key="2">
    <source>
        <dbReference type="ARBA" id="ARBA00009331"/>
    </source>
</evidence>
<dbReference type="PANTHER" id="PTHR10510">
    <property type="entry name" value="CYTOCHROME C OXIDASE POLYPEPTIDE 7A"/>
    <property type="match status" value="1"/>
</dbReference>
<sequence length="90" mass="10073">MNSVRRVAQLVQQNSRQISQTAVKTKGEVHPGYKTIKPIQEKFQIDNGVPVHLKGGPFDKVLYQITMGLCVVATCISAKMIYELAFPKKQ</sequence>
<evidence type="ECO:0000256" key="5">
    <source>
        <dbReference type="ARBA" id="ARBA00023128"/>
    </source>
</evidence>
<comment type="subcellular location">
    <subcellularLocation>
        <location evidence="1">Mitochondrion inner membrane</location>
    </subcellularLocation>
</comment>
<protein>
    <submittedName>
        <fullName evidence="7">Putative cytochrome c oxidase subunit viia</fullName>
    </submittedName>
</protein>
<keyword evidence="6" id="KW-0472">Membrane</keyword>
<dbReference type="AlphaFoldDB" id="A0A6M2DGY7"/>
<evidence type="ECO:0000256" key="3">
    <source>
        <dbReference type="ARBA" id="ARBA00022792"/>
    </source>
</evidence>
<dbReference type="InterPro" id="IPR003177">
    <property type="entry name" value="Cytc_oxidase_su7a_met"/>
</dbReference>
<evidence type="ECO:0000256" key="1">
    <source>
        <dbReference type="ARBA" id="ARBA00004273"/>
    </source>
</evidence>
<evidence type="ECO:0000256" key="4">
    <source>
        <dbReference type="ARBA" id="ARBA00022946"/>
    </source>
</evidence>
<name>A0A6M2DGY7_XENCH</name>
<dbReference type="GO" id="GO:0006123">
    <property type="term" value="P:mitochondrial electron transport, cytochrome c to oxygen"/>
    <property type="evidence" value="ECO:0007669"/>
    <property type="project" value="InterPro"/>
</dbReference>
<dbReference type="CDD" id="cd00928">
    <property type="entry name" value="Cyt_c_Oxidase_VIIa"/>
    <property type="match status" value="1"/>
</dbReference>
<accession>A0A6M2DGY7</accession>
<dbReference type="GO" id="GO:0005743">
    <property type="term" value="C:mitochondrial inner membrane"/>
    <property type="evidence" value="ECO:0007669"/>
    <property type="project" value="UniProtKB-SubCell"/>
</dbReference>
<keyword evidence="5" id="KW-0496">Mitochondrion</keyword>
<dbReference type="FunFam" id="4.10.91.10:FF:000001">
    <property type="entry name" value="Cytochrome c oxidase subunit 7A1, mitochondrial"/>
    <property type="match status" value="1"/>
</dbReference>
<keyword evidence="4" id="KW-0809">Transit peptide</keyword>
<dbReference type="SUPFAM" id="SSF81419">
    <property type="entry name" value="Mitochondrial cytochrome c oxidase subunit VIIa"/>
    <property type="match status" value="1"/>
</dbReference>
<keyword evidence="3" id="KW-0999">Mitochondrion inner membrane</keyword>
<dbReference type="PANTHER" id="PTHR10510:SF11">
    <property type="entry name" value="CYTOCHROME C OXIDASE SUBUNIT 7A, MITOCHONDRIAL"/>
    <property type="match status" value="1"/>
</dbReference>
<dbReference type="EMBL" id="GIIL01000582">
    <property type="protein sequence ID" value="NOV44308.1"/>
    <property type="molecule type" value="Transcribed_RNA"/>
</dbReference>
<dbReference type="Gene3D" id="4.10.91.10">
    <property type="entry name" value="Cytochrome c oxidase, subunit VIIa"/>
    <property type="match status" value="1"/>
</dbReference>
<dbReference type="GO" id="GO:0002082">
    <property type="term" value="P:regulation of oxidative phosphorylation"/>
    <property type="evidence" value="ECO:0007669"/>
    <property type="project" value="TreeGrafter"/>
</dbReference>
<evidence type="ECO:0000313" key="7">
    <source>
        <dbReference type="EMBL" id="NOV44308.1"/>
    </source>
</evidence>
<evidence type="ECO:0000256" key="6">
    <source>
        <dbReference type="ARBA" id="ARBA00023136"/>
    </source>
</evidence>
<comment type="similarity">
    <text evidence="2">Belongs to the cytochrome c oxidase VIIa family.</text>
</comment>
<dbReference type="InterPro" id="IPR036539">
    <property type="entry name" value="Cyt_c_oxidase_su7a_sf"/>
</dbReference>